<dbReference type="EMBL" id="VBAN01000248">
    <property type="protein sequence ID" value="TMI80627.1"/>
    <property type="molecule type" value="Genomic_DNA"/>
</dbReference>
<evidence type="ECO:0000259" key="6">
    <source>
        <dbReference type="PROSITE" id="PS51085"/>
    </source>
</evidence>
<keyword evidence="4" id="KW-0408">Iron</keyword>
<dbReference type="Gene3D" id="1.10.150.120">
    <property type="entry name" value="[2Fe-2S]-binding domain"/>
    <property type="match status" value="1"/>
</dbReference>
<dbReference type="FunFam" id="1.10.150.120:FF:000003">
    <property type="entry name" value="Carbon monoxide dehydrogenase, small subunit"/>
    <property type="match status" value="1"/>
</dbReference>
<gene>
    <name evidence="7" type="ORF">E6H03_08030</name>
</gene>
<dbReference type="Pfam" id="PF00111">
    <property type="entry name" value="Fer2"/>
    <property type="match status" value="1"/>
</dbReference>
<organism evidence="7 8">
    <name type="scientific">Candidatus Segetimicrobium genomatis</name>
    <dbReference type="NCBI Taxonomy" id="2569760"/>
    <lineage>
        <taxon>Bacteria</taxon>
        <taxon>Bacillati</taxon>
        <taxon>Candidatus Sysuimicrobiota</taxon>
        <taxon>Candidatus Sysuimicrobiia</taxon>
        <taxon>Candidatus Sysuimicrobiales</taxon>
        <taxon>Candidatus Segetimicrobiaceae</taxon>
        <taxon>Candidatus Segetimicrobium</taxon>
    </lineage>
</organism>
<evidence type="ECO:0000313" key="7">
    <source>
        <dbReference type="EMBL" id="TMI80627.1"/>
    </source>
</evidence>
<dbReference type="CDD" id="cd00207">
    <property type="entry name" value="fer2"/>
    <property type="match status" value="1"/>
</dbReference>
<feature type="domain" description="2Fe-2S ferredoxin-type" evidence="6">
    <location>
        <begin position="12"/>
        <end position="88"/>
    </location>
</feature>
<dbReference type="InterPro" id="IPR012675">
    <property type="entry name" value="Beta-grasp_dom_sf"/>
</dbReference>
<proteinExistence type="predicted"/>
<dbReference type="PANTHER" id="PTHR44379:SF8">
    <property type="entry name" value="XANTHINE DEHYDROGENASE IRON-SULFUR-BINDING SUBUNIT XDHC-RELATED"/>
    <property type="match status" value="1"/>
</dbReference>
<dbReference type="InterPro" id="IPR006058">
    <property type="entry name" value="2Fe2S_fd_BS"/>
</dbReference>
<protein>
    <submittedName>
        <fullName evidence="7">(2Fe-2S)-binding protein</fullName>
    </submittedName>
</protein>
<dbReference type="PANTHER" id="PTHR44379">
    <property type="entry name" value="OXIDOREDUCTASE WITH IRON-SULFUR SUBUNIT"/>
    <property type="match status" value="1"/>
</dbReference>
<dbReference type="InterPro" id="IPR051452">
    <property type="entry name" value="Diverse_Oxidoreductases"/>
</dbReference>
<dbReference type="GO" id="GO:0016491">
    <property type="term" value="F:oxidoreductase activity"/>
    <property type="evidence" value="ECO:0007669"/>
    <property type="project" value="UniProtKB-KW"/>
</dbReference>
<keyword evidence="3" id="KW-0560">Oxidoreductase</keyword>
<dbReference type="PROSITE" id="PS51085">
    <property type="entry name" value="2FE2S_FER_2"/>
    <property type="match status" value="1"/>
</dbReference>
<evidence type="ECO:0000256" key="2">
    <source>
        <dbReference type="ARBA" id="ARBA00022723"/>
    </source>
</evidence>
<evidence type="ECO:0000256" key="3">
    <source>
        <dbReference type="ARBA" id="ARBA00023002"/>
    </source>
</evidence>
<dbReference type="Pfam" id="PF01799">
    <property type="entry name" value="Fer2_2"/>
    <property type="match status" value="1"/>
</dbReference>
<comment type="caution">
    <text evidence="7">The sequence shown here is derived from an EMBL/GenBank/DDBJ whole genome shotgun (WGS) entry which is preliminary data.</text>
</comment>
<dbReference type="GO" id="GO:0046872">
    <property type="term" value="F:metal ion binding"/>
    <property type="evidence" value="ECO:0007669"/>
    <property type="project" value="UniProtKB-KW"/>
</dbReference>
<keyword evidence="2" id="KW-0479">Metal-binding</keyword>
<dbReference type="AlphaFoldDB" id="A0A537JAQ1"/>
<dbReference type="Gene3D" id="3.10.20.30">
    <property type="match status" value="1"/>
</dbReference>
<keyword evidence="1" id="KW-0001">2Fe-2S</keyword>
<dbReference type="SUPFAM" id="SSF47741">
    <property type="entry name" value="CO dehydrogenase ISP C-domain like"/>
    <property type="match status" value="1"/>
</dbReference>
<accession>A0A537JAQ1</accession>
<dbReference type="InterPro" id="IPR036010">
    <property type="entry name" value="2Fe-2S_ferredoxin-like_sf"/>
</dbReference>
<reference evidence="7 8" key="1">
    <citation type="journal article" date="2019" name="Nat. Microbiol.">
        <title>Mediterranean grassland soil C-N compound turnover is dependent on rainfall and depth, and is mediated by genomically divergent microorganisms.</title>
        <authorList>
            <person name="Diamond S."/>
            <person name="Andeer P.F."/>
            <person name="Li Z."/>
            <person name="Crits-Christoph A."/>
            <person name="Burstein D."/>
            <person name="Anantharaman K."/>
            <person name="Lane K.R."/>
            <person name="Thomas B.C."/>
            <person name="Pan C."/>
            <person name="Northen T.R."/>
            <person name="Banfield J.F."/>
        </authorList>
    </citation>
    <scope>NUCLEOTIDE SEQUENCE [LARGE SCALE GENOMIC DNA]</scope>
    <source>
        <strain evidence="7">NP_6</strain>
    </source>
</reference>
<keyword evidence="5" id="KW-0411">Iron-sulfur</keyword>
<dbReference type="SUPFAM" id="SSF54292">
    <property type="entry name" value="2Fe-2S ferredoxin-like"/>
    <property type="match status" value="1"/>
</dbReference>
<dbReference type="Proteomes" id="UP000318093">
    <property type="component" value="Unassembled WGS sequence"/>
</dbReference>
<dbReference type="PROSITE" id="PS00197">
    <property type="entry name" value="2FE2S_FER_1"/>
    <property type="match status" value="1"/>
</dbReference>
<name>A0A537JAQ1_9BACT</name>
<evidence type="ECO:0000313" key="8">
    <source>
        <dbReference type="Proteomes" id="UP000318093"/>
    </source>
</evidence>
<evidence type="ECO:0000256" key="1">
    <source>
        <dbReference type="ARBA" id="ARBA00022714"/>
    </source>
</evidence>
<dbReference type="InterPro" id="IPR001041">
    <property type="entry name" value="2Fe-2S_ferredoxin-type"/>
</dbReference>
<dbReference type="InterPro" id="IPR036884">
    <property type="entry name" value="2Fe-2S-bd_dom_sf"/>
</dbReference>
<sequence>METAAAEGAARAGVRFVLNGSPVDVWAAPHETLLAVLRDTLGATEVKYGCGEGVCGTCTVLLDGAPINACLLLAVQAAGRAVTTVKGLGAEGHLHPLQRAFVAHEAAQCGFCTPGMLLVAHAFLADHPRPTRDEIRSAIAGNLCRCTGYTRIVDAIEACAGTGKAARVEPR</sequence>
<evidence type="ECO:0000256" key="5">
    <source>
        <dbReference type="ARBA" id="ARBA00023014"/>
    </source>
</evidence>
<dbReference type="InterPro" id="IPR002888">
    <property type="entry name" value="2Fe-2S-bd"/>
</dbReference>
<evidence type="ECO:0000256" key="4">
    <source>
        <dbReference type="ARBA" id="ARBA00023004"/>
    </source>
</evidence>
<dbReference type="GO" id="GO:0051537">
    <property type="term" value="F:2 iron, 2 sulfur cluster binding"/>
    <property type="evidence" value="ECO:0007669"/>
    <property type="project" value="UniProtKB-KW"/>
</dbReference>